<sequence length="320" mass="35499">MPGASTTPGRSPAGPVRYIAYCDPAGAIGYLWMAADGSDNAGSIPSPELGYRAINARDFWIERMREAKARGLTPEQALTWLLDSQVGGMPFPGRVSRRSGGEMETLEALRTRIKSFPEVKEPPYLRTHSYSRRIVESDGRQRLLVPKITDDMRKSTVLAPGKRMIAVDPEYPLFSGVPLEGIVGDWQIDQDGGFGDFVRNRHYRPTPTAVGMLRAENTVERAVQLRLLGRITEDELLKELRSAQVLVPVEDDGSTPRLRERGPGERPFLLMYTGARHAPQGGEHCRWMNAAEVAGRMINLDIEIDEGSAACLDIAASRWR</sequence>
<protein>
    <submittedName>
        <fullName evidence="1">Uncharacterized protein</fullName>
    </submittedName>
</protein>
<dbReference type="Proteomes" id="UP000435837">
    <property type="component" value="Unassembled WGS sequence"/>
</dbReference>
<dbReference type="EMBL" id="BLIN01000005">
    <property type="protein sequence ID" value="GFE07223.1"/>
    <property type="molecule type" value="Genomic_DNA"/>
</dbReference>
<dbReference type="AlphaFoldDB" id="A0A640S6W3"/>
<evidence type="ECO:0000313" key="1">
    <source>
        <dbReference type="EMBL" id="GFE07223.1"/>
    </source>
</evidence>
<gene>
    <name evidence="1" type="ORF">Scani_34910</name>
</gene>
<proteinExistence type="predicted"/>
<organism evidence="1 2">
    <name type="scientific">Streptomyces caniferus</name>
    <dbReference type="NCBI Taxonomy" id="285557"/>
    <lineage>
        <taxon>Bacteria</taxon>
        <taxon>Bacillati</taxon>
        <taxon>Actinomycetota</taxon>
        <taxon>Actinomycetes</taxon>
        <taxon>Kitasatosporales</taxon>
        <taxon>Streptomycetaceae</taxon>
        <taxon>Streptomyces</taxon>
    </lineage>
</organism>
<comment type="caution">
    <text evidence="1">The sequence shown here is derived from an EMBL/GenBank/DDBJ whole genome shotgun (WGS) entry which is preliminary data.</text>
</comment>
<reference evidence="1 2" key="1">
    <citation type="submission" date="2019-12" db="EMBL/GenBank/DDBJ databases">
        <title>Whole genome shotgun sequence of Streptomyces caniferus NBRC 15389.</title>
        <authorList>
            <person name="Ichikawa N."/>
            <person name="Kimura A."/>
            <person name="Kitahashi Y."/>
            <person name="Komaki H."/>
            <person name="Tamura T."/>
        </authorList>
    </citation>
    <scope>NUCLEOTIDE SEQUENCE [LARGE SCALE GENOMIC DNA]</scope>
    <source>
        <strain evidence="1 2">NBRC 15389</strain>
    </source>
</reference>
<accession>A0A640S6W3</accession>
<name>A0A640S6W3_9ACTN</name>
<evidence type="ECO:0000313" key="2">
    <source>
        <dbReference type="Proteomes" id="UP000435837"/>
    </source>
</evidence>